<dbReference type="Proteomes" id="UP000821845">
    <property type="component" value="Chromosome 6"/>
</dbReference>
<evidence type="ECO:0000313" key="2">
    <source>
        <dbReference type="Proteomes" id="UP000821845"/>
    </source>
</evidence>
<keyword evidence="2" id="KW-1185">Reference proteome</keyword>
<organism evidence="1 2">
    <name type="scientific">Hyalomma asiaticum</name>
    <name type="common">Tick</name>
    <dbReference type="NCBI Taxonomy" id="266040"/>
    <lineage>
        <taxon>Eukaryota</taxon>
        <taxon>Metazoa</taxon>
        <taxon>Ecdysozoa</taxon>
        <taxon>Arthropoda</taxon>
        <taxon>Chelicerata</taxon>
        <taxon>Arachnida</taxon>
        <taxon>Acari</taxon>
        <taxon>Parasitiformes</taxon>
        <taxon>Ixodida</taxon>
        <taxon>Ixodoidea</taxon>
        <taxon>Ixodidae</taxon>
        <taxon>Hyalomminae</taxon>
        <taxon>Hyalomma</taxon>
    </lineage>
</organism>
<proteinExistence type="predicted"/>
<accession>A0ACB7S0G0</accession>
<protein>
    <submittedName>
        <fullName evidence="1">Uncharacterized protein</fullName>
    </submittedName>
</protein>
<sequence>MENKPTGDNRTERSLGGDQHSHKKKHQKQQQQPHPMKKAKKTTDKPGKPREKRKEESAAERVKSPDDKHAPEKQALSDQHVKQAPRAAVTRTKATVVAIVGVSALSFLLVLSSALILVKWLRAQKVGTCTTAGCIAHAKAIIDAMNASVQPCSDFYRFSCGSWKPRGPYRSMIEQIFADSFATAIKELEGKANESALPIAQHYYQSCTAKRSQDSLQSEIQKFALFKRDLGLLWPEDWPEKSNTTSVPPLKLLINLTVNWNINLIFKMHLMPGYKGRPRALFIKRGVLTPYWLIYDHKHMKQSIEEHCRYLGASAPTPAVLKQVMDAYLAVVNATLSFEPDAAEMKKTTLKDIDGNAVSGKDKWEEYVNAMYSDFSWRSEDVVFIQHTAILDNIVHLLDSMSDESLRLGIGWVFLRMNFWTIVGKPDLRYEGSAAEVEVKAELACLAHAEATFGLVVSYGHLRERFPENVRSYIGTVFNNVKLEYQRAFTGAGWIDESVKTKLKAKISESLDLDSLPGREFFSNFTIAAIYKDFPNVTESFLDNFVNIAKAFRKKLSSDDFVTTFSKRLGDGHVATSYSYYYNSVYFAAGALEPPLFHIENTFAITYGSLGTLMASSVARAFDVRGITYDKGEESPWWTTGRDEYDRRVKCDLKASASRSASDASRAGPLFLSVLGLRTSYNAFRSAVRSENLVDVYRLEGLEAYSDDQVFFMSYCLMTCAVNGSGDACNVPVRQSSKFASAFECNEGTPMNPAQKCPFF</sequence>
<dbReference type="EMBL" id="CM023486">
    <property type="protein sequence ID" value="KAH6928667.1"/>
    <property type="molecule type" value="Genomic_DNA"/>
</dbReference>
<evidence type="ECO:0000313" key="1">
    <source>
        <dbReference type="EMBL" id="KAH6928667.1"/>
    </source>
</evidence>
<comment type="caution">
    <text evidence="1">The sequence shown here is derived from an EMBL/GenBank/DDBJ whole genome shotgun (WGS) entry which is preliminary data.</text>
</comment>
<name>A0ACB7S0G0_HYAAI</name>
<gene>
    <name evidence="1" type="ORF">HPB50_018188</name>
</gene>
<reference evidence="1" key="1">
    <citation type="submission" date="2020-05" db="EMBL/GenBank/DDBJ databases">
        <title>Large-scale comparative analyses of tick genomes elucidate their genetic diversity and vector capacities.</title>
        <authorList>
            <person name="Jia N."/>
            <person name="Wang J."/>
            <person name="Shi W."/>
            <person name="Du L."/>
            <person name="Sun Y."/>
            <person name="Zhan W."/>
            <person name="Jiang J."/>
            <person name="Wang Q."/>
            <person name="Zhang B."/>
            <person name="Ji P."/>
            <person name="Sakyi L.B."/>
            <person name="Cui X."/>
            <person name="Yuan T."/>
            <person name="Jiang B."/>
            <person name="Yang W."/>
            <person name="Lam T.T.-Y."/>
            <person name="Chang Q."/>
            <person name="Ding S."/>
            <person name="Wang X."/>
            <person name="Zhu J."/>
            <person name="Ruan X."/>
            <person name="Zhao L."/>
            <person name="Wei J."/>
            <person name="Que T."/>
            <person name="Du C."/>
            <person name="Cheng J."/>
            <person name="Dai P."/>
            <person name="Han X."/>
            <person name="Huang E."/>
            <person name="Gao Y."/>
            <person name="Liu J."/>
            <person name="Shao H."/>
            <person name="Ye R."/>
            <person name="Li L."/>
            <person name="Wei W."/>
            <person name="Wang X."/>
            <person name="Wang C."/>
            <person name="Yang T."/>
            <person name="Huo Q."/>
            <person name="Li W."/>
            <person name="Guo W."/>
            <person name="Chen H."/>
            <person name="Zhou L."/>
            <person name="Ni X."/>
            <person name="Tian J."/>
            <person name="Zhou Y."/>
            <person name="Sheng Y."/>
            <person name="Liu T."/>
            <person name="Pan Y."/>
            <person name="Xia L."/>
            <person name="Li J."/>
            <person name="Zhao F."/>
            <person name="Cao W."/>
        </authorList>
    </citation>
    <scope>NUCLEOTIDE SEQUENCE</scope>
    <source>
        <strain evidence="1">Hyas-2018</strain>
    </source>
</reference>